<comment type="similarity">
    <text evidence="2">Belongs to the activator 1 small subunits family.</text>
</comment>
<dbReference type="InterPro" id="IPR047854">
    <property type="entry name" value="RFC_lid"/>
</dbReference>
<dbReference type="CDD" id="cd00009">
    <property type="entry name" value="AAA"/>
    <property type="match status" value="1"/>
</dbReference>
<sequence>DLLTYECLSRSRPKTVDDISHQDEVVNALRTSIANGQLPHLLFYGPPGTGKTSTIIAVARELFGPKFRENGRFLELNASDDRGISIIREKVKSFAQGAISGSSTMPPFKIIVLDEADSMTNDAQSALRRMMENYSKVTRFCLICNYVSRIIEPVASRCAKFRFQPLEKVSMTARIEHVCREEKISITPAATTVLLDVSGGDMRKAINFLQSANQLSGEDISEDAILAIAGVAPTELFDLMWQHVAKNSFDRLKNEVDDIIYSGYPVLTILHQLTDQVVRHPSMDMFKKANVCLRIAEADKKLGDGASEYMQLLDVAAFLMRTSDKKSPALLRPAFGCLYIVLSVLCSCGYLALLHPSLSNDVWWHNYTTSVDQALAIDMFNTLLATQTSGPVDLLAPRATVDKLYSTSSMSTFTSLQSTRGRRLVTTELTSIPYAVENLRALDPVELGWMGTQYCWVDFDRQFELAHTSSRQRRCLAHYKRNGAVYLEAVVRNQNWANLMTHIGGDDGLFTVAILDWLDQTEAGQRWITATSNARITTTVADEVAYWEAHLLTSFTLQWQNDFITGLSDLLTLENALGMQYNVLLSRMPSKLATWTSIVMYCAFYNDMYFMHWQNRSLIRSANNSFLQAPPLNYEVALGMSEATDGATVQIRAFRTIVGPFFSVDTWILPVPLSAVDMYQAFQTEVRQVMSESASVETAVSTISVATTLMPTPLAWSDQTLWFFGGNPMCLYGQPQRFLQQTFGFDDSCDDQLPLTVVVTRYAALFSVLVMKQHDKSHIAETMCSLDVAPRKCQGYINTWTQVRDLIALPTLLSTDQVLLDIRALDVGIMQFASSEPSSTEGQGMILFQRLLDASAFDFYSWVMVFDWIEGLREVVRFDGDAQSMTLMSMRNVPVAFASSSTYVSAVSRGIIYFLGYVSMVLTVVGIWCVLATVSAVQKSSRTSPNLVWFNHVVGAVWIGRPLLLLRGVTAILFLSTAQLHVTTGTTSSSSRFELQTRSWLDTAILAGEATWVLYVAVDFLTIVSRRFTRMYAPVAYVLSWGVLVGLEVVDPVVPIAWTQRMCTSQDMDQALSCSSAVLQIGSYQRVWKILLLQVLALGGGVVVASVVPPLLLGVTKKPFTRRRRSRPSERHVLSVAASLFFPLEKPTSTTSTSLGTFDMPTIPSHDVASWLMAGLVPLPWRVDAIFDIKVWLLHGKYVMPAMLPVKPSTFRMRQDVPVTRPSRWSKLIRVGVALLYVVVSLGSSLWYLEMAQAHLQNDLMWANYNITGVHTFIATWLNEQLALGTHQATVYLHSDDISDDNPDSEVVSAPNGGASLQYSELSTLDATITGLQTTDACSVPWIFTQYCFVDFNQRWELANTEARQRRCLGITANGAVFLESILRNVDYVAFRRCWGDAFDVAIANEVQQSVDGRNWLSIVSATTKLSVVDEIAVWTRHGIRHFQTQWQNFKTIGFTNEYAVVNAFGMVHTFELTAECAAFRLEKQTTMKMYWALANDLLAVSGNGTTISGRGLIRSSASFAFENSTVLEILVQQGLVLAPLPHIFAVVNSDIGPFGSVDMTYIGCPASVKSAIQSIFAALSRSLAKRDDAQLAYANIINGMNILNPIPAPWIALDFWVHGGSMLCPGSHPVGISQGLLEFTSLHKQCSSVPLLSTLYFSRKHMVAASVLSQSTLATPELIARTCSVGENTDSSCAEIINRSVAFARDVLAPHLAVDMSTIASNAIEQVMALNVELIQFGTTMDNDEVSPLRLFRTALLDPVHPEFTFFAWIFLIDWARGSRDVVQFAGDRGNVTLLTDFEPPLKQPVNLAQYPGYLSKYLLSAMWYSTLTAMFVAALMVLYLAISKGYVEAANLYEFQRVGSIVWIGRPFLIGRCITAMGLLASASLELRYSGHMTYIESVQVPWFKTLLAANEFTWHVAILNDIGVVVTQEYTVYYATINSVLVGSVAALVSFNAPILHAMVIDKQCHVQQVDFAVVCTSGYIAIGQLSRVVTLVVVVLACNVLCYVATRQMTGKPEPTALKSVFLYAGAKYMFSSAEWISDGMYYMDRMSAAMNGIVTVRYANVMYGLDMKLWCTFQVDVSEMVPHTRAAQFALPLRLTSEY</sequence>
<feature type="transmembrane region" description="Helical" evidence="7">
    <location>
        <begin position="911"/>
        <end position="937"/>
    </location>
</feature>
<dbReference type="FunFam" id="1.20.272.10:FF:000011">
    <property type="entry name" value="Replication factor C subunit 2"/>
    <property type="match status" value="1"/>
</dbReference>
<evidence type="ECO:0000256" key="6">
    <source>
        <dbReference type="ARBA" id="ARBA00023242"/>
    </source>
</evidence>
<dbReference type="GO" id="GO:0003677">
    <property type="term" value="F:DNA binding"/>
    <property type="evidence" value="ECO:0007669"/>
    <property type="project" value="InterPro"/>
</dbReference>
<dbReference type="GO" id="GO:0006281">
    <property type="term" value="P:DNA repair"/>
    <property type="evidence" value="ECO:0007669"/>
    <property type="project" value="TreeGrafter"/>
</dbReference>
<protein>
    <recommendedName>
        <fullName evidence="8">AAA+ ATPase domain-containing protein</fullName>
    </recommendedName>
</protein>
<dbReference type="GO" id="GO:0006261">
    <property type="term" value="P:DNA-templated DNA replication"/>
    <property type="evidence" value="ECO:0007669"/>
    <property type="project" value="TreeGrafter"/>
</dbReference>
<dbReference type="VEuPathDB" id="FungiDB:H257_18764"/>
<dbReference type="SUPFAM" id="SSF52540">
    <property type="entry name" value="P-loop containing nucleoside triphosphate hydrolases"/>
    <property type="match status" value="1"/>
</dbReference>
<dbReference type="CDD" id="cd18140">
    <property type="entry name" value="HLD_clamp_RFC"/>
    <property type="match status" value="1"/>
</dbReference>
<dbReference type="SUPFAM" id="SSF48019">
    <property type="entry name" value="post-AAA+ oligomerization domain-like"/>
    <property type="match status" value="1"/>
</dbReference>
<proteinExistence type="inferred from homology"/>
<keyword evidence="6" id="KW-0539">Nucleus</keyword>
<feature type="domain" description="AAA+ ATPase" evidence="8">
    <location>
        <begin position="37"/>
        <end position="170"/>
    </location>
</feature>
<keyword evidence="7" id="KW-1133">Transmembrane helix</keyword>
<keyword evidence="3" id="KW-0235">DNA replication</keyword>
<dbReference type="PANTHER" id="PTHR11669:SF20">
    <property type="entry name" value="REPLICATION FACTOR C SUBUNIT 4"/>
    <property type="match status" value="1"/>
</dbReference>
<organism evidence="9 10">
    <name type="scientific">Aphanomyces astaci</name>
    <name type="common">Crayfish plague agent</name>
    <dbReference type="NCBI Taxonomy" id="112090"/>
    <lineage>
        <taxon>Eukaryota</taxon>
        <taxon>Sar</taxon>
        <taxon>Stramenopiles</taxon>
        <taxon>Oomycota</taxon>
        <taxon>Saprolegniomycetes</taxon>
        <taxon>Saprolegniales</taxon>
        <taxon>Verrucalvaceae</taxon>
        <taxon>Aphanomyces</taxon>
    </lineage>
</organism>
<dbReference type="InterPro" id="IPR050238">
    <property type="entry name" value="DNA_Rep/Repair_Clamp_Loader"/>
</dbReference>
<dbReference type="Gene3D" id="1.20.272.10">
    <property type="match status" value="1"/>
</dbReference>
<feature type="transmembrane region" description="Helical" evidence="7">
    <location>
        <begin position="1036"/>
        <end position="1058"/>
    </location>
</feature>
<evidence type="ECO:0000256" key="3">
    <source>
        <dbReference type="ARBA" id="ARBA00022705"/>
    </source>
</evidence>
<feature type="transmembrane region" description="Helical" evidence="7">
    <location>
        <begin position="1004"/>
        <end position="1024"/>
    </location>
</feature>
<comment type="caution">
    <text evidence="9">The sequence shown here is derived from an EMBL/GenBank/DDBJ whole genome shotgun (WGS) entry which is preliminary data.</text>
</comment>
<gene>
    <name evidence="9" type="ORF">DYB38_003373</name>
</gene>
<feature type="transmembrane region" description="Helical" evidence="7">
    <location>
        <begin position="1992"/>
        <end position="2010"/>
    </location>
</feature>
<keyword evidence="7" id="KW-0812">Transmembrane</keyword>
<dbReference type="EMBL" id="QUTC01004467">
    <property type="protein sequence ID" value="RHY64405.1"/>
    <property type="molecule type" value="Genomic_DNA"/>
</dbReference>
<feature type="transmembrane region" description="Helical" evidence="7">
    <location>
        <begin position="1228"/>
        <end position="1249"/>
    </location>
</feature>
<dbReference type="Pfam" id="PF00004">
    <property type="entry name" value="AAA"/>
    <property type="match status" value="1"/>
</dbReference>
<feature type="transmembrane region" description="Helical" evidence="7">
    <location>
        <begin position="1935"/>
        <end position="1956"/>
    </location>
</feature>
<evidence type="ECO:0000313" key="9">
    <source>
        <dbReference type="EMBL" id="RHY64405.1"/>
    </source>
</evidence>
<dbReference type="Proteomes" id="UP000265716">
    <property type="component" value="Unassembled WGS sequence"/>
</dbReference>
<evidence type="ECO:0000256" key="4">
    <source>
        <dbReference type="ARBA" id="ARBA00022741"/>
    </source>
</evidence>
<evidence type="ECO:0000256" key="1">
    <source>
        <dbReference type="ARBA" id="ARBA00004123"/>
    </source>
</evidence>
<keyword evidence="5" id="KW-0067">ATP-binding</keyword>
<dbReference type="NCBIfam" id="NF001679">
    <property type="entry name" value="PRK00440.1"/>
    <property type="match status" value="1"/>
</dbReference>
<reference evidence="9 10" key="1">
    <citation type="submission" date="2018-08" db="EMBL/GenBank/DDBJ databases">
        <title>Aphanomyces genome sequencing and annotation.</title>
        <authorList>
            <person name="Minardi D."/>
            <person name="Oidtmann B."/>
            <person name="Van Der Giezen M."/>
            <person name="Studholme D.J."/>
        </authorList>
    </citation>
    <scope>NUCLEOTIDE SEQUENCE [LARGE SCALE GENOMIC DNA]</scope>
    <source>
        <strain evidence="9 10">SA</strain>
    </source>
</reference>
<evidence type="ECO:0000259" key="8">
    <source>
        <dbReference type="SMART" id="SM00382"/>
    </source>
</evidence>
<dbReference type="InterPro" id="IPR008921">
    <property type="entry name" value="DNA_pol3_clamp-load_cplx_C"/>
</dbReference>
<name>A0A397DFJ5_APHAT</name>
<dbReference type="PANTHER" id="PTHR11669">
    <property type="entry name" value="REPLICATION FACTOR C / DNA POLYMERASE III GAMMA-TAU SUBUNIT"/>
    <property type="match status" value="1"/>
</dbReference>
<dbReference type="GO" id="GO:0005663">
    <property type="term" value="C:DNA replication factor C complex"/>
    <property type="evidence" value="ECO:0007669"/>
    <property type="project" value="TreeGrafter"/>
</dbReference>
<dbReference type="Gene3D" id="1.10.8.60">
    <property type="match status" value="1"/>
</dbReference>
<dbReference type="InterPro" id="IPR003959">
    <property type="entry name" value="ATPase_AAA_core"/>
</dbReference>
<evidence type="ECO:0000256" key="7">
    <source>
        <dbReference type="SAM" id="Phobius"/>
    </source>
</evidence>
<accession>A0A397DFJ5</accession>
<comment type="subcellular location">
    <subcellularLocation>
        <location evidence="1">Nucleus</location>
    </subcellularLocation>
</comment>
<dbReference type="InterPro" id="IPR027417">
    <property type="entry name" value="P-loop_NTPase"/>
</dbReference>
<dbReference type="SMART" id="SM00382">
    <property type="entry name" value="AAA"/>
    <property type="match status" value="1"/>
</dbReference>
<dbReference type="FunFam" id="3.40.50.300:FF:000129">
    <property type="entry name" value="Replication factor C subunit 5"/>
    <property type="match status" value="1"/>
</dbReference>
<evidence type="ECO:0000313" key="10">
    <source>
        <dbReference type="Proteomes" id="UP000265716"/>
    </source>
</evidence>
<dbReference type="GO" id="GO:0016887">
    <property type="term" value="F:ATP hydrolysis activity"/>
    <property type="evidence" value="ECO:0007669"/>
    <property type="project" value="InterPro"/>
</dbReference>
<dbReference type="InterPro" id="IPR003593">
    <property type="entry name" value="AAA+_ATPase"/>
</dbReference>
<dbReference type="GO" id="GO:0005634">
    <property type="term" value="C:nucleus"/>
    <property type="evidence" value="ECO:0007669"/>
    <property type="project" value="UniProtKB-SubCell"/>
</dbReference>
<evidence type="ECO:0000256" key="5">
    <source>
        <dbReference type="ARBA" id="ARBA00022840"/>
    </source>
</evidence>
<feature type="transmembrane region" description="Helical" evidence="7">
    <location>
        <begin position="949"/>
        <end position="975"/>
    </location>
</feature>
<evidence type="ECO:0000256" key="2">
    <source>
        <dbReference type="ARBA" id="ARBA00005378"/>
    </source>
</evidence>
<feature type="transmembrane region" description="Helical" evidence="7">
    <location>
        <begin position="1823"/>
        <end position="1844"/>
    </location>
</feature>
<dbReference type="GO" id="GO:0003689">
    <property type="term" value="F:DNA clamp loader activity"/>
    <property type="evidence" value="ECO:0007669"/>
    <property type="project" value="TreeGrafter"/>
</dbReference>
<keyword evidence="4" id="KW-0547">Nucleotide-binding</keyword>
<dbReference type="InterPro" id="IPR013748">
    <property type="entry name" value="Rep_factorC_C"/>
</dbReference>
<feature type="transmembrane region" description="Helical" evidence="7">
    <location>
        <begin position="1091"/>
        <end position="1115"/>
    </location>
</feature>
<dbReference type="Pfam" id="PF08542">
    <property type="entry name" value="Rep_fac_C"/>
    <property type="match status" value="1"/>
</dbReference>
<dbReference type="Gene3D" id="3.40.50.300">
    <property type="entry name" value="P-loop containing nucleotide triphosphate hydrolases"/>
    <property type="match status" value="1"/>
</dbReference>
<dbReference type="GO" id="GO:0005524">
    <property type="term" value="F:ATP binding"/>
    <property type="evidence" value="ECO:0007669"/>
    <property type="project" value="UniProtKB-KW"/>
</dbReference>
<keyword evidence="7" id="KW-0472">Membrane</keyword>
<dbReference type="VEuPathDB" id="FungiDB:H257_08252"/>
<feature type="non-terminal residue" evidence="9">
    <location>
        <position position="1"/>
    </location>
</feature>